<accession>A0A9P0CP90</accession>
<dbReference type="Gene3D" id="3.30.1330.30">
    <property type="match status" value="1"/>
</dbReference>
<dbReference type="GO" id="GO:0003723">
    <property type="term" value="F:RNA binding"/>
    <property type="evidence" value="ECO:0007669"/>
    <property type="project" value="InterPro"/>
</dbReference>
<name>A0A9P0CP90_9CUCU</name>
<organism evidence="5 6">
    <name type="scientific">Psylliodes chrysocephalus</name>
    <dbReference type="NCBI Taxonomy" id="3402493"/>
    <lineage>
        <taxon>Eukaryota</taxon>
        <taxon>Metazoa</taxon>
        <taxon>Ecdysozoa</taxon>
        <taxon>Arthropoda</taxon>
        <taxon>Hexapoda</taxon>
        <taxon>Insecta</taxon>
        <taxon>Pterygota</taxon>
        <taxon>Neoptera</taxon>
        <taxon>Endopterygota</taxon>
        <taxon>Coleoptera</taxon>
        <taxon>Polyphaga</taxon>
        <taxon>Cucujiformia</taxon>
        <taxon>Chrysomeloidea</taxon>
        <taxon>Chrysomelidae</taxon>
        <taxon>Galerucinae</taxon>
        <taxon>Alticini</taxon>
        <taxon>Psylliodes</taxon>
    </lineage>
</organism>
<proteinExistence type="inferred from homology"/>
<dbReference type="InterPro" id="IPR004037">
    <property type="entry name" value="Ribosomal_eL8-like_CS"/>
</dbReference>
<dbReference type="EMBL" id="OV651825">
    <property type="protein sequence ID" value="CAH1102714.1"/>
    <property type="molecule type" value="Genomic_DNA"/>
</dbReference>
<dbReference type="InterPro" id="IPR018492">
    <property type="entry name" value="Ribosomal_eL8/Nhp2"/>
</dbReference>
<keyword evidence="6" id="KW-1185">Reference proteome</keyword>
<comment type="similarity">
    <text evidence="1">Belongs to the eukaryotic ribosomal protein eL8 family.</text>
</comment>
<dbReference type="Pfam" id="PF01248">
    <property type="entry name" value="Ribosomal_L7Ae"/>
    <property type="match status" value="1"/>
</dbReference>
<dbReference type="GO" id="GO:0042254">
    <property type="term" value="P:ribosome biogenesis"/>
    <property type="evidence" value="ECO:0007669"/>
    <property type="project" value="InterPro"/>
</dbReference>
<evidence type="ECO:0000256" key="3">
    <source>
        <dbReference type="SAM" id="MobiDB-lite"/>
    </source>
</evidence>
<evidence type="ECO:0000313" key="6">
    <source>
        <dbReference type="Proteomes" id="UP001153636"/>
    </source>
</evidence>
<feature type="compositionally biased region" description="Basic and acidic residues" evidence="3">
    <location>
        <begin position="1"/>
        <end position="15"/>
    </location>
</feature>
<dbReference type="GO" id="GO:1990904">
    <property type="term" value="C:ribonucleoprotein complex"/>
    <property type="evidence" value="ECO:0007669"/>
    <property type="project" value="UniProtKB-KW"/>
</dbReference>
<sequence length="160" mass="17998">MGKIKHESDSIKQESGDTSVKGETVDELSYEEKVANCNEISKPMASKKLAKKCYKLVKKAMKQKSFARCGLKDVQKRIRKGETGIVVFAGDIWPLEIMCHLPIVCEDKDIPYVYVPSRKDLGAAMGVKRGCLTVLIRPHDEYKDSYSELHEEIKHLGVAL</sequence>
<dbReference type="InterPro" id="IPR004038">
    <property type="entry name" value="Ribosomal_eL8/eL30/eS12/Gad45"/>
</dbReference>
<dbReference type="PRINTS" id="PR00881">
    <property type="entry name" value="L7ARS6FAMILY"/>
</dbReference>
<evidence type="ECO:0000259" key="4">
    <source>
        <dbReference type="Pfam" id="PF01248"/>
    </source>
</evidence>
<dbReference type="PANTHER" id="PTHR23105">
    <property type="entry name" value="RIBOSOMAL PROTEIN L7AE FAMILY MEMBER"/>
    <property type="match status" value="1"/>
</dbReference>
<dbReference type="OrthoDB" id="5364946at2759"/>
<feature type="domain" description="Ribosomal protein eL8/eL30/eS12/Gadd45" evidence="4">
    <location>
        <begin position="52"/>
        <end position="144"/>
    </location>
</feature>
<gene>
    <name evidence="5" type="ORF">PSYICH_LOCUS3562</name>
</gene>
<reference evidence="5" key="1">
    <citation type="submission" date="2022-01" db="EMBL/GenBank/DDBJ databases">
        <authorList>
            <person name="King R."/>
        </authorList>
    </citation>
    <scope>NUCLEOTIDE SEQUENCE</scope>
</reference>
<evidence type="ECO:0000256" key="1">
    <source>
        <dbReference type="ARBA" id="ARBA00007337"/>
    </source>
</evidence>
<dbReference type="InterPro" id="IPR029064">
    <property type="entry name" value="Ribosomal_eL30-like_sf"/>
</dbReference>
<feature type="region of interest" description="Disordered" evidence="3">
    <location>
        <begin position="1"/>
        <end position="26"/>
    </location>
</feature>
<dbReference type="SUPFAM" id="SSF55315">
    <property type="entry name" value="L30e-like"/>
    <property type="match status" value="1"/>
</dbReference>
<evidence type="ECO:0000256" key="2">
    <source>
        <dbReference type="ARBA" id="ARBA00023274"/>
    </source>
</evidence>
<dbReference type="InterPro" id="IPR050257">
    <property type="entry name" value="eL8/uL1-like"/>
</dbReference>
<dbReference type="PROSITE" id="PS01082">
    <property type="entry name" value="RIBOSOMAL_L7AE"/>
    <property type="match status" value="1"/>
</dbReference>
<dbReference type="Proteomes" id="UP001153636">
    <property type="component" value="Chromosome 13"/>
</dbReference>
<dbReference type="AlphaFoldDB" id="A0A9P0CP90"/>
<keyword evidence="2" id="KW-0687">Ribonucleoprotein</keyword>
<evidence type="ECO:0000313" key="5">
    <source>
        <dbReference type="EMBL" id="CAH1102714.1"/>
    </source>
</evidence>
<protein>
    <recommendedName>
        <fullName evidence="4">Ribosomal protein eL8/eL30/eS12/Gadd45 domain-containing protein</fullName>
    </recommendedName>
</protein>